<dbReference type="GeneID" id="3642813"/>
<dbReference type="OrthoDB" id="4000888at2759"/>
<evidence type="ECO:0000313" key="1">
    <source>
        <dbReference type="CGD" id="CAL0000180963"/>
    </source>
</evidence>
<organism evidence="2 3">
    <name type="scientific">Candida albicans (strain SC5314 / ATCC MYA-2876)</name>
    <name type="common">Yeast</name>
    <dbReference type="NCBI Taxonomy" id="237561"/>
    <lineage>
        <taxon>Eukaryota</taxon>
        <taxon>Fungi</taxon>
        <taxon>Dikarya</taxon>
        <taxon>Ascomycota</taxon>
        <taxon>Saccharomycotina</taxon>
        <taxon>Pichiomycetes</taxon>
        <taxon>Debaryomycetaceae</taxon>
        <taxon>Candida/Lodderomyces clade</taxon>
        <taxon>Candida</taxon>
    </lineage>
</organism>
<dbReference type="KEGG" id="cal:CAALFM_C406620CA"/>
<dbReference type="CGD" id="CAL0000180963">
    <property type="gene designation" value="orf19.10388"/>
</dbReference>
<keyword evidence="3" id="KW-1185">Reference proteome</keyword>
<proteinExistence type="predicted"/>
<protein>
    <submittedName>
        <fullName evidence="2">Uncharacterized protein</fullName>
    </submittedName>
</protein>
<sequence>MNLLLLFFPIYVLATIHKIELYANSTNQEINEHKISYRTGKFPSYDLYIDDQTSYYQYDDFNKVIFYDNKVRFYLTVINNILQLSPNTPLLIDIQSDGKILDDTYAVETSSIAQTNAKKNYNIWYGTDPPIDAIPLSIHASYL</sequence>
<accession>A0A1D8PMM7</accession>
<gene>
    <name evidence="2" type="ordered locus">CAALFM_C406620CA</name>
    <name evidence="1" type="ordered locus">orf19.10388</name>
</gene>
<dbReference type="Proteomes" id="UP000000559">
    <property type="component" value="Chromosome 4"/>
</dbReference>
<evidence type="ECO:0000313" key="3">
    <source>
        <dbReference type="Proteomes" id="UP000000559"/>
    </source>
</evidence>
<evidence type="ECO:0000313" key="2">
    <source>
        <dbReference type="EMBL" id="AOW29385.1"/>
    </source>
</evidence>
<reference evidence="2 3" key="2">
    <citation type="journal article" date="2007" name="Genome Biol.">
        <title>Assembly of the Candida albicans genome into sixteen supercontigs aligned on the eight chromosomes.</title>
        <authorList>
            <person name="van het Hoog M."/>
            <person name="Rast T.J."/>
            <person name="Martchenko M."/>
            <person name="Grindle S."/>
            <person name="Dignard D."/>
            <person name="Hogues H."/>
            <person name="Cuomo C."/>
            <person name="Berriman M."/>
            <person name="Scherer S."/>
            <person name="Magee B.B."/>
            <person name="Whiteway M."/>
            <person name="Chibana H."/>
            <person name="Nantel A."/>
            <person name="Magee P.T."/>
        </authorList>
    </citation>
    <scope>GENOME REANNOTATION</scope>
    <source>
        <strain evidence="3">SC5314 / ATCC MYA-2876</strain>
    </source>
</reference>
<dbReference type="OMA" id="YDNKVRF"/>
<dbReference type="STRING" id="237561.A0A1D8PMM7"/>
<dbReference type="RefSeq" id="XP_715527.2">
    <property type="nucleotide sequence ID" value="XM_710434.2"/>
</dbReference>
<dbReference type="EMBL" id="CP017626">
    <property type="protein sequence ID" value="AOW29385.1"/>
    <property type="molecule type" value="Genomic_DNA"/>
</dbReference>
<reference evidence="2 3" key="3">
    <citation type="journal article" date="2013" name="Genome Biol.">
        <title>Assembly of a phased diploid Candida albicans genome facilitates allele-specific measurements and provides a simple model for repeat and indel structure.</title>
        <authorList>
            <person name="Muzzey D."/>
            <person name="Schwartz K."/>
            <person name="Weissman J.S."/>
            <person name="Sherlock G."/>
        </authorList>
    </citation>
    <scope>NUCLEOTIDE SEQUENCE [LARGE SCALE GENOMIC DNA]</scope>
    <source>
        <strain evidence="3">SC5314 / ATCC MYA-2876</strain>
    </source>
</reference>
<dbReference type="VEuPathDB" id="FungiDB:C4_06620C_A"/>
<reference evidence="2 3" key="1">
    <citation type="journal article" date="2004" name="Proc. Natl. Acad. Sci. U.S.A.">
        <title>The diploid genome sequence of Candida albicans.</title>
        <authorList>
            <person name="Jones T."/>
            <person name="Federspiel N.A."/>
            <person name="Chibana H."/>
            <person name="Dungan J."/>
            <person name="Kalman S."/>
            <person name="Magee B.B."/>
            <person name="Newport G."/>
            <person name="Thorstenson Y.R."/>
            <person name="Agabian N."/>
            <person name="Magee P.T."/>
            <person name="Davis R.W."/>
            <person name="Scherer S."/>
        </authorList>
    </citation>
    <scope>NUCLEOTIDE SEQUENCE [LARGE SCALE GENOMIC DNA]</scope>
    <source>
        <strain evidence="3">SC5314 / ATCC MYA-2876</strain>
    </source>
</reference>
<name>A0A1D8PMM7_CANAL</name>
<dbReference type="InParanoid" id="A0A1D8PMM7"/>
<dbReference type="AlphaFoldDB" id="A0A1D8PMM7"/>